<evidence type="ECO:0000259" key="6">
    <source>
        <dbReference type="PROSITE" id="PS50949"/>
    </source>
</evidence>
<dbReference type="InterPro" id="IPR000524">
    <property type="entry name" value="Tscrpt_reg_HTH_GntR"/>
</dbReference>
<evidence type="ECO:0000313" key="8">
    <source>
        <dbReference type="Proteomes" id="UP001157186"/>
    </source>
</evidence>
<dbReference type="PROSITE" id="PS50949">
    <property type="entry name" value="HTH_GNTR"/>
    <property type="match status" value="1"/>
</dbReference>
<dbReference type="CDD" id="cd00609">
    <property type="entry name" value="AAT_like"/>
    <property type="match status" value="1"/>
</dbReference>
<evidence type="ECO:0000256" key="5">
    <source>
        <dbReference type="ARBA" id="ARBA00023163"/>
    </source>
</evidence>
<dbReference type="InterPro" id="IPR051446">
    <property type="entry name" value="HTH_trans_reg/aminotransferase"/>
</dbReference>
<dbReference type="InterPro" id="IPR015422">
    <property type="entry name" value="PyrdxlP-dep_Trfase_small"/>
</dbReference>
<protein>
    <recommendedName>
        <fullName evidence="6">HTH gntR-type domain-containing protein</fullName>
    </recommendedName>
</protein>
<dbReference type="InterPro" id="IPR004839">
    <property type="entry name" value="Aminotransferase_I/II_large"/>
</dbReference>
<dbReference type="InterPro" id="IPR015424">
    <property type="entry name" value="PyrdxlP-dep_Trfase"/>
</dbReference>
<name>A0ABQ6GVJ0_9GAMM</name>
<dbReference type="Gene3D" id="3.90.1150.10">
    <property type="entry name" value="Aspartate Aminotransferase, domain 1"/>
    <property type="match status" value="1"/>
</dbReference>
<evidence type="ECO:0000256" key="2">
    <source>
        <dbReference type="ARBA" id="ARBA00022898"/>
    </source>
</evidence>
<evidence type="ECO:0000256" key="4">
    <source>
        <dbReference type="ARBA" id="ARBA00023125"/>
    </source>
</evidence>
<keyword evidence="5" id="KW-0804">Transcription</keyword>
<dbReference type="Proteomes" id="UP001157186">
    <property type="component" value="Unassembled WGS sequence"/>
</dbReference>
<keyword evidence="8" id="KW-1185">Reference proteome</keyword>
<evidence type="ECO:0000256" key="3">
    <source>
        <dbReference type="ARBA" id="ARBA00023015"/>
    </source>
</evidence>
<dbReference type="Gene3D" id="1.10.10.10">
    <property type="entry name" value="Winged helix-like DNA-binding domain superfamily/Winged helix DNA-binding domain"/>
    <property type="match status" value="1"/>
</dbReference>
<accession>A0ABQ6GVJ0</accession>
<dbReference type="PANTHER" id="PTHR46577:SF1">
    <property type="entry name" value="HTH-TYPE TRANSCRIPTIONAL REGULATORY PROTEIN GABR"/>
    <property type="match status" value="1"/>
</dbReference>
<comment type="similarity">
    <text evidence="1">In the C-terminal section; belongs to the class-I pyridoxal-phosphate-dependent aminotransferase family.</text>
</comment>
<evidence type="ECO:0000313" key="7">
    <source>
        <dbReference type="EMBL" id="GLX79209.1"/>
    </source>
</evidence>
<dbReference type="Pfam" id="PF00392">
    <property type="entry name" value="GntR"/>
    <property type="match status" value="1"/>
</dbReference>
<dbReference type="InterPro" id="IPR015421">
    <property type="entry name" value="PyrdxlP-dep_Trfase_major"/>
</dbReference>
<dbReference type="InterPro" id="IPR036390">
    <property type="entry name" value="WH_DNA-bd_sf"/>
</dbReference>
<dbReference type="Pfam" id="PF00155">
    <property type="entry name" value="Aminotran_1_2"/>
    <property type="match status" value="1"/>
</dbReference>
<dbReference type="Gene3D" id="3.40.640.10">
    <property type="entry name" value="Type I PLP-dependent aspartate aminotransferase-like (Major domain)"/>
    <property type="match status" value="1"/>
</dbReference>
<keyword evidence="2" id="KW-0663">Pyridoxal phosphate</keyword>
<gene>
    <name evidence="7" type="ORF">tinsulaeT_25490</name>
</gene>
<evidence type="ECO:0000256" key="1">
    <source>
        <dbReference type="ARBA" id="ARBA00005384"/>
    </source>
</evidence>
<comment type="caution">
    <text evidence="7">The sequence shown here is derived from an EMBL/GenBank/DDBJ whole genome shotgun (WGS) entry which is preliminary data.</text>
</comment>
<reference evidence="7 8" key="1">
    <citation type="submission" date="2023-03" db="EMBL/GenBank/DDBJ databases">
        <title>Draft genome sequence of Thalassotalea insulae KCTC 62186T.</title>
        <authorList>
            <person name="Sawabe T."/>
        </authorList>
    </citation>
    <scope>NUCLEOTIDE SEQUENCE [LARGE SCALE GENOMIC DNA]</scope>
    <source>
        <strain evidence="7 8">KCTC 62186</strain>
    </source>
</reference>
<dbReference type="InterPro" id="IPR036388">
    <property type="entry name" value="WH-like_DNA-bd_sf"/>
</dbReference>
<feature type="domain" description="HTH gntR-type" evidence="6">
    <location>
        <begin position="12"/>
        <end position="80"/>
    </location>
</feature>
<keyword evidence="3" id="KW-0805">Transcription regulation</keyword>
<dbReference type="SMART" id="SM00345">
    <property type="entry name" value="HTH_GNTR"/>
    <property type="match status" value="1"/>
</dbReference>
<dbReference type="PANTHER" id="PTHR46577">
    <property type="entry name" value="HTH-TYPE TRANSCRIPTIONAL REGULATORY PROTEIN GABR"/>
    <property type="match status" value="1"/>
</dbReference>
<dbReference type="EMBL" id="BSST01000001">
    <property type="protein sequence ID" value="GLX79209.1"/>
    <property type="molecule type" value="Genomic_DNA"/>
</dbReference>
<organism evidence="7 8">
    <name type="scientific">Thalassotalea insulae</name>
    <dbReference type="NCBI Taxonomy" id="2056778"/>
    <lineage>
        <taxon>Bacteria</taxon>
        <taxon>Pseudomonadati</taxon>
        <taxon>Pseudomonadota</taxon>
        <taxon>Gammaproteobacteria</taxon>
        <taxon>Alteromonadales</taxon>
        <taxon>Colwelliaceae</taxon>
        <taxon>Thalassotalea</taxon>
    </lineage>
</organism>
<sequence>MTIWTPRLKSDQPKYLALAQAIADAIENGELALDEKLPPQRRLADALSVTIGTITRAYSEAERRGLVVARVGSGTYVKSAQEIYPAIKQWNQDIPGKIDLRAAFAPPGPQIQMLSDAMTAMTANPQLLANLLCYAPELGHSNHRESFKRWLTGEPVTLTNCDFLLTHGGQHAISVSVNALCREGDVILTEELVFPGILAAAQDRRVKVVPITMDEQGIIPQSVLQACQRHKPKLLYLTPNSQNPCGSQLSIERRQALVDICRQYNVIILEDDVQFLARHAKPLSIQQLAPELCIYFTSFSKRFDGAMRLGTLVTPKALYDKIRLSLRASSWTNSPLLIHCLCQWMDNGELAELEHWLTQEMHARQAIAKEHLAPWLTVSQASSFNLWLKLPTGWLSHEFVAQAMDNGVLVRSADDYRVGHQVPSPAVRLCLSRPSNREQLSQALTVLKNILEQGPSLKDALI</sequence>
<dbReference type="RefSeq" id="WP_284245110.1">
    <property type="nucleotide sequence ID" value="NZ_BSST01000001.1"/>
</dbReference>
<keyword evidence="4" id="KW-0238">DNA-binding</keyword>
<dbReference type="SUPFAM" id="SSF46785">
    <property type="entry name" value="Winged helix' DNA-binding domain"/>
    <property type="match status" value="1"/>
</dbReference>
<dbReference type="SUPFAM" id="SSF53383">
    <property type="entry name" value="PLP-dependent transferases"/>
    <property type="match status" value="1"/>
</dbReference>
<dbReference type="CDD" id="cd07377">
    <property type="entry name" value="WHTH_GntR"/>
    <property type="match status" value="1"/>
</dbReference>
<proteinExistence type="inferred from homology"/>